<gene>
    <name evidence="3" type="ORF">SADO_16593</name>
</gene>
<organism evidence="3 4">
    <name type="scientific">Salinisphaera dokdonensis CL-ES53</name>
    <dbReference type="NCBI Taxonomy" id="1304272"/>
    <lineage>
        <taxon>Bacteria</taxon>
        <taxon>Pseudomonadati</taxon>
        <taxon>Pseudomonadota</taxon>
        <taxon>Gammaproteobacteria</taxon>
        <taxon>Salinisphaerales</taxon>
        <taxon>Salinisphaeraceae</taxon>
        <taxon>Salinisphaera</taxon>
    </lineage>
</organism>
<dbReference type="PANTHER" id="PTHR30383">
    <property type="entry name" value="THIOESTERASE 1/PROTEASE 1/LYSOPHOSPHOLIPASE L1"/>
    <property type="match status" value="1"/>
</dbReference>
<keyword evidence="4" id="KW-1185">Reference proteome</keyword>
<feature type="chain" id="PRO_5046750000" evidence="1">
    <location>
        <begin position="20"/>
        <end position="210"/>
    </location>
</feature>
<proteinExistence type="predicted"/>
<dbReference type="InterPro" id="IPR036514">
    <property type="entry name" value="SGNH_hydro_sf"/>
</dbReference>
<dbReference type="EMBL" id="APND01000008">
    <property type="protein sequence ID" value="MES1930880.1"/>
    <property type="molecule type" value="Genomic_DNA"/>
</dbReference>
<dbReference type="InterPro" id="IPR013830">
    <property type="entry name" value="SGNH_hydro"/>
</dbReference>
<feature type="signal peptide" evidence="1">
    <location>
        <begin position="1"/>
        <end position="19"/>
    </location>
</feature>
<evidence type="ECO:0000313" key="4">
    <source>
        <dbReference type="Proteomes" id="UP001460888"/>
    </source>
</evidence>
<dbReference type="Proteomes" id="UP001460888">
    <property type="component" value="Unassembled WGS sequence"/>
</dbReference>
<evidence type="ECO:0000256" key="1">
    <source>
        <dbReference type="SAM" id="SignalP"/>
    </source>
</evidence>
<dbReference type="Gene3D" id="3.40.50.1110">
    <property type="entry name" value="SGNH hydrolase"/>
    <property type="match status" value="1"/>
</dbReference>
<sequence length="210" mass="22193">MVVALTAATLFATCSFAYAQSSVLVFGDSLSAGYGLARGDGWVALMQERLAENDADVKVVNASVSGETSAGGRGRLDAALERHDPDVVILELGANDGLRALPIAKMKTNLGAMIDASRASGAKVLLLGMRIPTNYGKRYADNFHQAFVSLAKETDVAFVPFFLDPIARDRSNFQDDGVHPNADAQPAILDEVWPALAPLLSADLEMPAAS</sequence>
<dbReference type="Pfam" id="PF13472">
    <property type="entry name" value="Lipase_GDSL_2"/>
    <property type="match status" value="1"/>
</dbReference>
<dbReference type="SUPFAM" id="SSF52266">
    <property type="entry name" value="SGNH hydrolase"/>
    <property type="match status" value="1"/>
</dbReference>
<dbReference type="PROSITE" id="PS01098">
    <property type="entry name" value="LIPASE_GDSL_SER"/>
    <property type="match status" value="1"/>
</dbReference>
<dbReference type="PANTHER" id="PTHR30383:SF24">
    <property type="entry name" value="THIOESTERASE 1_PROTEASE 1_LYSOPHOSPHOLIPASE L1"/>
    <property type="match status" value="1"/>
</dbReference>
<feature type="domain" description="SGNH hydrolase-type esterase" evidence="2">
    <location>
        <begin position="25"/>
        <end position="183"/>
    </location>
</feature>
<name>A0ABV2B4R8_9GAMM</name>
<comment type="caution">
    <text evidence="3">The sequence shown here is derived from an EMBL/GenBank/DDBJ whole genome shotgun (WGS) entry which is preliminary data.</text>
</comment>
<dbReference type="CDD" id="cd01822">
    <property type="entry name" value="Lysophospholipase_L1_like"/>
    <property type="match status" value="1"/>
</dbReference>
<dbReference type="InterPro" id="IPR051532">
    <property type="entry name" value="Ester_Hydrolysis_Enzymes"/>
</dbReference>
<accession>A0ABV2B4R8</accession>
<dbReference type="InterPro" id="IPR008265">
    <property type="entry name" value="Lipase_GDSL_AS"/>
</dbReference>
<reference evidence="3 4" key="1">
    <citation type="submission" date="2013-03" db="EMBL/GenBank/DDBJ databases">
        <title>Salinisphaera dokdonensis CL-ES53 Genome Sequencing.</title>
        <authorList>
            <person name="Li C."/>
            <person name="Lai Q."/>
            <person name="Shao Z."/>
        </authorList>
    </citation>
    <scope>NUCLEOTIDE SEQUENCE [LARGE SCALE GENOMIC DNA]</scope>
    <source>
        <strain evidence="3 4">CL-ES53</strain>
    </source>
</reference>
<protein>
    <submittedName>
        <fullName evidence="3">Esterase</fullName>
    </submittedName>
</protein>
<evidence type="ECO:0000259" key="2">
    <source>
        <dbReference type="Pfam" id="PF13472"/>
    </source>
</evidence>
<keyword evidence="1" id="KW-0732">Signal</keyword>
<evidence type="ECO:0000313" key="3">
    <source>
        <dbReference type="EMBL" id="MES1930880.1"/>
    </source>
</evidence>